<dbReference type="AlphaFoldDB" id="A0A395XU64"/>
<proteinExistence type="predicted"/>
<dbReference type="RefSeq" id="WP_100991509.1">
    <property type="nucleotide sequence ID" value="NZ_JADNHR010000006.1"/>
</dbReference>
<comment type="caution">
    <text evidence="1">The sequence shown here is derived from an EMBL/GenBank/DDBJ whole genome shotgun (WGS) entry which is preliminary data.</text>
</comment>
<accession>A0A395XU64</accession>
<evidence type="ECO:0000313" key="1">
    <source>
        <dbReference type="EMBL" id="RGW62910.1"/>
    </source>
</evidence>
<evidence type="ECO:0000313" key="2">
    <source>
        <dbReference type="Proteomes" id="UP000265775"/>
    </source>
</evidence>
<reference evidence="1 2" key="1">
    <citation type="submission" date="2018-08" db="EMBL/GenBank/DDBJ databases">
        <title>A genome reference for cultivated species of the human gut microbiota.</title>
        <authorList>
            <person name="Zou Y."/>
            <person name="Xue W."/>
            <person name="Luo G."/>
        </authorList>
    </citation>
    <scope>NUCLEOTIDE SEQUENCE [LARGE SCALE GENOMIC DNA]</scope>
    <source>
        <strain evidence="1 2">AF11-12</strain>
    </source>
</reference>
<dbReference type="Proteomes" id="UP000265775">
    <property type="component" value="Unassembled WGS sequence"/>
</dbReference>
<dbReference type="EMBL" id="QSAR01000021">
    <property type="protein sequence ID" value="RGW62910.1"/>
    <property type="molecule type" value="Genomic_DNA"/>
</dbReference>
<protein>
    <submittedName>
        <fullName evidence="1">Uncharacterized protein</fullName>
    </submittedName>
</protein>
<sequence length="89" mass="9198">MGEPRPAAGVEPGLLAAGLAMALLLMAFGALATLGGALLLRLLSGIRIMTAISQAAAATFFILLMPAGVCRLIARIRGWDPDPDPTERN</sequence>
<name>A0A395XU64_BIFLN</name>
<gene>
    <name evidence="1" type="ORF">DWV59_11330</name>
</gene>
<organism evidence="1 2">
    <name type="scientific">Bifidobacterium longum</name>
    <dbReference type="NCBI Taxonomy" id="216816"/>
    <lineage>
        <taxon>Bacteria</taxon>
        <taxon>Bacillati</taxon>
        <taxon>Actinomycetota</taxon>
        <taxon>Actinomycetes</taxon>
        <taxon>Bifidobacteriales</taxon>
        <taxon>Bifidobacteriaceae</taxon>
        <taxon>Bifidobacterium</taxon>
    </lineage>
</organism>